<feature type="region of interest" description="Disordered" evidence="1">
    <location>
        <begin position="1"/>
        <end position="44"/>
    </location>
</feature>
<dbReference type="EMBL" id="NMUH01002900">
    <property type="protein sequence ID" value="MQM02691.1"/>
    <property type="molecule type" value="Genomic_DNA"/>
</dbReference>
<reference evidence="2" key="1">
    <citation type="submission" date="2017-07" db="EMBL/GenBank/DDBJ databases">
        <title>Taro Niue Genome Assembly and Annotation.</title>
        <authorList>
            <person name="Atibalentja N."/>
            <person name="Keating K."/>
            <person name="Fields C.J."/>
        </authorList>
    </citation>
    <scope>NUCLEOTIDE SEQUENCE</scope>
    <source>
        <strain evidence="2">Niue_2</strain>
        <tissue evidence="2">Leaf</tissue>
    </source>
</reference>
<accession>A0A843WAK4</accession>
<evidence type="ECO:0000313" key="3">
    <source>
        <dbReference type="Proteomes" id="UP000652761"/>
    </source>
</evidence>
<organism evidence="2 3">
    <name type="scientific">Colocasia esculenta</name>
    <name type="common">Wild taro</name>
    <name type="synonym">Arum esculentum</name>
    <dbReference type="NCBI Taxonomy" id="4460"/>
    <lineage>
        <taxon>Eukaryota</taxon>
        <taxon>Viridiplantae</taxon>
        <taxon>Streptophyta</taxon>
        <taxon>Embryophyta</taxon>
        <taxon>Tracheophyta</taxon>
        <taxon>Spermatophyta</taxon>
        <taxon>Magnoliopsida</taxon>
        <taxon>Liliopsida</taxon>
        <taxon>Araceae</taxon>
        <taxon>Aroideae</taxon>
        <taxon>Colocasieae</taxon>
        <taxon>Colocasia</taxon>
    </lineage>
</organism>
<protein>
    <submittedName>
        <fullName evidence="2">Uncharacterized protein</fullName>
    </submittedName>
</protein>
<comment type="caution">
    <text evidence="2">The sequence shown here is derived from an EMBL/GenBank/DDBJ whole genome shotgun (WGS) entry which is preliminary data.</text>
</comment>
<proteinExistence type="predicted"/>
<dbReference type="AlphaFoldDB" id="A0A843WAK4"/>
<evidence type="ECO:0000313" key="2">
    <source>
        <dbReference type="EMBL" id="MQM02691.1"/>
    </source>
</evidence>
<gene>
    <name evidence="2" type="ORF">Taro_035463</name>
</gene>
<evidence type="ECO:0000256" key="1">
    <source>
        <dbReference type="SAM" id="MobiDB-lite"/>
    </source>
</evidence>
<dbReference type="Proteomes" id="UP000652761">
    <property type="component" value="Unassembled WGS sequence"/>
</dbReference>
<keyword evidence="3" id="KW-1185">Reference proteome</keyword>
<sequence>MGQCVDTRLGSVDTRSAPRSFLSQTGGVDTSTGSVDTSGPSRTKHMVRCNQKNMSHAAIHF</sequence>
<name>A0A843WAK4_COLES</name>
<feature type="compositionally biased region" description="Polar residues" evidence="1">
    <location>
        <begin position="21"/>
        <end position="41"/>
    </location>
</feature>